<dbReference type="Pfam" id="PF08029">
    <property type="entry name" value="HisG_C"/>
    <property type="match status" value="1"/>
</dbReference>
<keyword evidence="13 18" id="KW-0547">Nucleotide-binding</keyword>
<reference evidence="21 22" key="1">
    <citation type="submission" date="2017-11" db="EMBL/GenBank/DDBJ databases">
        <title>Isolation and Characterization of Methanofollis Species from Methane Seep Offshore SW Taiwan.</title>
        <authorList>
            <person name="Teng N.-H."/>
            <person name="Lai M.-C."/>
            <person name="Chen S.-C."/>
        </authorList>
    </citation>
    <scope>NUCLEOTIDE SEQUENCE [LARGE SCALE GENOMIC DNA]</scope>
    <source>
        <strain evidence="21 22">FWC-SCC2</strain>
    </source>
</reference>
<dbReference type="Pfam" id="PF01634">
    <property type="entry name" value="HisG"/>
    <property type="match status" value="1"/>
</dbReference>
<keyword evidence="10 18" id="KW-0328">Glycosyltransferase</keyword>
<evidence type="ECO:0000256" key="5">
    <source>
        <dbReference type="ARBA" id="ARBA00007955"/>
    </source>
</evidence>
<evidence type="ECO:0000313" key="22">
    <source>
        <dbReference type="Proteomes" id="UP000292580"/>
    </source>
</evidence>
<keyword evidence="14 18" id="KW-0067">ATP-binding</keyword>
<dbReference type="RefSeq" id="WP_130646404.1">
    <property type="nucleotide sequence ID" value="NZ_PGCL01000002.1"/>
</dbReference>
<dbReference type="UniPathway" id="UPA00031">
    <property type="reaction ID" value="UER00006"/>
</dbReference>
<gene>
    <name evidence="18" type="primary">hisG</name>
    <name evidence="21" type="ORF">CUJ86_04690</name>
</gene>
<keyword evidence="8 18" id="KW-0963">Cytoplasm</keyword>
<dbReference type="PANTHER" id="PTHR21403">
    <property type="entry name" value="ATP PHOSPHORIBOSYLTRANSFERASE ATP-PRTASE"/>
    <property type="match status" value="1"/>
</dbReference>
<feature type="domain" description="Histidine biosynthesis HisG C-terminal" evidence="20">
    <location>
        <begin position="214"/>
        <end position="287"/>
    </location>
</feature>
<comment type="activity regulation">
    <text evidence="18">Feedback inhibited by histidine.</text>
</comment>
<sequence>MTETTRIRLAIPNKGRIAQPIREIVEKSGIHLVETGGRNLIAKTVDPGIEVLFARPIDIPEYVANGAADIGVTGHDMVMERGSVVNELLDLRMGRARLVVAVPEEAEVNAVADLAGAKVATEFPNITRAYFERFGVGVTIVPVGGACEATPHLGIADAIVDLTSTGTTLQAMRMRILGEVLTTTTWVIANPDSLQQKRQKIDEVLLALESVVRAKGQCYIMMNASRDVLPEIEELLPGLGGPTVMDVASHDGLVAVHAVVAEERVYQLITRLKQAGARDILVMSIERMIP</sequence>
<evidence type="ECO:0000256" key="2">
    <source>
        <dbReference type="ARBA" id="ARBA00001946"/>
    </source>
</evidence>
<dbReference type="GO" id="GO:0000105">
    <property type="term" value="P:L-histidine biosynthetic process"/>
    <property type="evidence" value="ECO:0007669"/>
    <property type="project" value="UniProtKB-UniRule"/>
</dbReference>
<dbReference type="GO" id="GO:0005524">
    <property type="term" value="F:ATP binding"/>
    <property type="evidence" value="ECO:0007669"/>
    <property type="project" value="UniProtKB-KW"/>
</dbReference>
<comment type="similarity">
    <text evidence="5 18">Belongs to the ATP phosphoribosyltransferase family. Long subfamily.</text>
</comment>
<comment type="pathway">
    <text evidence="4 18">Amino-acid biosynthesis; L-histidine biosynthesis; L-histidine from 5-phospho-alpha-D-ribose 1-diphosphate: step 1/9.</text>
</comment>
<keyword evidence="22" id="KW-1185">Reference proteome</keyword>
<dbReference type="SUPFAM" id="SSF53850">
    <property type="entry name" value="Periplasmic binding protein-like II"/>
    <property type="match status" value="1"/>
</dbReference>
<dbReference type="InterPro" id="IPR015867">
    <property type="entry name" value="N-reg_PII/ATP_PRibTrfase_C"/>
</dbReference>
<dbReference type="InterPro" id="IPR013820">
    <property type="entry name" value="ATP_PRibTrfase_cat"/>
</dbReference>
<evidence type="ECO:0000259" key="20">
    <source>
        <dbReference type="Pfam" id="PF08029"/>
    </source>
</evidence>
<dbReference type="PROSITE" id="PS01316">
    <property type="entry name" value="ATP_P_PHORIBOSYLTR"/>
    <property type="match status" value="1"/>
</dbReference>
<dbReference type="PANTHER" id="PTHR21403:SF10">
    <property type="entry name" value="ATP PHOSPHORIBOSYLTRANSFERASE"/>
    <property type="match status" value="1"/>
</dbReference>
<dbReference type="Gene3D" id="3.40.190.10">
    <property type="entry name" value="Periplasmic binding protein-like II"/>
    <property type="match status" value="2"/>
</dbReference>
<comment type="catalytic activity">
    <reaction evidence="1 18">
        <text>1-(5-phospho-beta-D-ribosyl)-ATP + diphosphate = 5-phospho-alpha-D-ribose 1-diphosphate + ATP</text>
        <dbReference type="Rhea" id="RHEA:18473"/>
        <dbReference type="ChEBI" id="CHEBI:30616"/>
        <dbReference type="ChEBI" id="CHEBI:33019"/>
        <dbReference type="ChEBI" id="CHEBI:58017"/>
        <dbReference type="ChEBI" id="CHEBI:73183"/>
        <dbReference type="EC" id="2.4.2.17"/>
    </reaction>
</comment>
<evidence type="ECO:0000259" key="19">
    <source>
        <dbReference type="Pfam" id="PF01634"/>
    </source>
</evidence>
<dbReference type="InterPro" id="IPR013115">
    <property type="entry name" value="HisG_C"/>
</dbReference>
<evidence type="ECO:0000256" key="8">
    <source>
        <dbReference type="ARBA" id="ARBA00022490"/>
    </source>
</evidence>
<dbReference type="SUPFAM" id="SSF54913">
    <property type="entry name" value="GlnB-like"/>
    <property type="match status" value="1"/>
</dbReference>
<evidence type="ECO:0000256" key="13">
    <source>
        <dbReference type="ARBA" id="ARBA00022741"/>
    </source>
</evidence>
<dbReference type="GO" id="GO:0003879">
    <property type="term" value="F:ATP phosphoribosyltransferase activity"/>
    <property type="evidence" value="ECO:0007669"/>
    <property type="project" value="UniProtKB-UniRule"/>
</dbReference>
<evidence type="ECO:0000256" key="6">
    <source>
        <dbReference type="ARBA" id="ARBA00011946"/>
    </source>
</evidence>
<dbReference type="HAMAP" id="MF_00079">
    <property type="entry name" value="HisG_Long"/>
    <property type="match status" value="1"/>
</dbReference>
<comment type="caution">
    <text evidence="21">The sequence shown here is derived from an EMBL/GenBank/DDBJ whole genome shotgun (WGS) entry which is preliminary data.</text>
</comment>
<dbReference type="EC" id="2.4.2.17" evidence="6 18"/>
<evidence type="ECO:0000256" key="7">
    <source>
        <dbReference type="ARBA" id="ARBA00020998"/>
    </source>
</evidence>
<dbReference type="GO" id="GO:0000287">
    <property type="term" value="F:magnesium ion binding"/>
    <property type="evidence" value="ECO:0007669"/>
    <property type="project" value="UniProtKB-UniRule"/>
</dbReference>
<name>A0A483CXH6_9EURY</name>
<dbReference type="FunFam" id="3.30.70.120:FF:000002">
    <property type="entry name" value="ATP phosphoribosyltransferase"/>
    <property type="match status" value="1"/>
</dbReference>
<evidence type="ECO:0000256" key="17">
    <source>
        <dbReference type="ARBA" id="ARBA00024861"/>
    </source>
</evidence>
<evidence type="ECO:0000256" key="18">
    <source>
        <dbReference type="HAMAP-Rule" id="MF_00079"/>
    </source>
</evidence>
<keyword evidence="15 18" id="KW-0460">Magnesium</keyword>
<comment type="cofactor">
    <cofactor evidence="2 18">
        <name>Mg(2+)</name>
        <dbReference type="ChEBI" id="CHEBI:18420"/>
    </cofactor>
</comment>
<protein>
    <recommendedName>
        <fullName evidence="7 18">ATP phosphoribosyltransferase</fullName>
        <shortName evidence="18">ATP-PRT</shortName>
        <shortName evidence="18">ATP-PRTase</shortName>
        <ecNumber evidence="6 18">2.4.2.17</ecNumber>
    </recommendedName>
</protein>
<keyword evidence="9 18" id="KW-0028">Amino-acid biosynthesis</keyword>
<dbReference type="EMBL" id="PGCL01000002">
    <property type="protein sequence ID" value="TAJ44609.1"/>
    <property type="molecule type" value="Genomic_DNA"/>
</dbReference>
<dbReference type="Proteomes" id="UP000292580">
    <property type="component" value="Unassembled WGS sequence"/>
</dbReference>
<feature type="domain" description="ATP phosphoribosyltransferase catalytic" evidence="19">
    <location>
        <begin position="55"/>
        <end position="209"/>
    </location>
</feature>
<comment type="function">
    <text evidence="17 18">Catalyzes the condensation of ATP and 5-phosphoribose 1-diphosphate to form N'-(5'-phosphoribosyl)-ATP (PR-ATP). Has a crucial role in the pathway because the rate of histidine biosynthesis seems to be controlled primarily by regulation of HisG enzymatic activity.</text>
</comment>
<evidence type="ECO:0000256" key="9">
    <source>
        <dbReference type="ARBA" id="ARBA00022605"/>
    </source>
</evidence>
<dbReference type="AlphaFoldDB" id="A0A483CXH6"/>
<evidence type="ECO:0000256" key="3">
    <source>
        <dbReference type="ARBA" id="ARBA00004496"/>
    </source>
</evidence>
<dbReference type="NCBIfam" id="TIGR00070">
    <property type="entry name" value="hisG"/>
    <property type="match status" value="1"/>
</dbReference>
<dbReference type="OrthoDB" id="33116at2157"/>
<comment type="subcellular location">
    <subcellularLocation>
        <location evidence="3 18">Cytoplasm</location>
    </subcellularLocation>
</comment>
<evidence type="ECO:0000256" key="11">
    <source>
        <dbReference type="ARBA" id="ARBA00022679"/>
    </source>
</evidence>
<dbReference type="GO" id="GO:0005737">
    <property type="term" value="C:cytoplasm"/>
    <property type="evidence" value="ECO:0007669"/>
    <property type="project" value="UniProtKB-SubCell"/>
</dbReference>
<evidence type="ECO:0000256" key="16">
    <source>
        <dbReference type="ARBA" id="ARBA00023102"/>
    </source>
</evidence>
<dbReference type="InterPro" id="IPR018198">
    <property type="entry name" value="ATP_PRibTrfase_CS"/>
</dbReference>
<organism evidence="21 22">
    <name type="scientific">Methanofollis fontis</name>
    <dbReference type="NCBI Taxonomy" id="2052832"/>
    <lineage>
        <taxon>Archaea</taxon>
        <taxon>Methanobacteriati</taxon>
        <taxon>Methanobacteriota</taxon>
        <taxon>Stenosarchaea group</taxon>
        <taxon>Methanomicrobia</taxon>
        <taxon>Methanomicrobiales</taxon>
        <taxon>Methanomicrobiaceae</taxon>
        <taxon>Methanofollis</taxon>
    </lineage>
</organism>
<dbReference type="InterPro" id="IPR001348">
    <property type="entry name" value="ATP_PRibTrfase_HisG"/>
</dbReference>
<dbReference type="InterPro" id="IPR011322">
    <property type="entry name" value="N-reg_PII-like_a/b"/>
</dbReference>
<dbReference type="Gene3D" id="3.30.70.120">
    <property type="match status" value="1"/>
</dbReference>
<proteinExistence type="inferred from homology"/>
<evidence type="ECO:0000256" key="4">
    <source>
        <dbReference type="ARBA" id="ARBA00004667"/>
    </source>
</evidence>
<dbReference type="InterPro" id="IPR020621">
    <property type="entry name" value="ATP-PRT_HisG_long"/>
</dbReference>
<evidence type="ECO:0000313" key="21">
    <source>
        <dbReference type="EMBL" id="TAJ44609.1"/>
    </source>
</evidence>
<dbReference type="NCBIfam" id="TIGR03455">
    <property type="entry name" value="HisG_C-term"/>
    <property type="match status" value="1"/>
</dbReference>
<keyword evidence="11 18" id="KW-0808">Transferase</keyword>
<keyword evidence="12 18" id="KW-0479">Metal-binding</keyword>
<evidence type="ECO:0000256" key="12">
    <source>
        <dbReference type="ARBA" id="ARBA00022723"/>
    </source>
</evidence>
<evidence type="ECO:0000256" key="15">
    <source>
        <dbReference type="ARBA" id="ARBA00022842"/>
    </source>
</evidence>
<keyword evidence="16 18" id="KW-0368">Histidine biosynthesis</keyword>
<evidence type="ECO:0000256" key="1">
    <source>
        <dbReference type="ARBA" id="ARBA00000915"/>
    </source>
</evidence>
<accession>A0A483CXH6</accession>
<evidence type="ECO:0000256" key="10">
    <source>
        <dbReference type="ARBA" id="ARBA00022676"/>
    </source>
</evidence>
<evidence type="ECO:0000256" key="14">
    <source>
        <dbReference type="ARBA" id="ARBA00022840"/>
    </source>
</evidence>